<evidence type="ECO:0000313" key="3">
    <source>
        <dbReference type="Proteomes" id="UP000261560"/>
    </source>
</evidence>
<dbReference type="Ensembl" id="ENSOMET00000029524.1">
    <property type="protein sequence ID" value="ENSOMEP00000035001.1"/>
    <property type="gene ID" value="ENSOMEG00000021953.1"/>
</dbReference>
<dbReference type="Proteomes" id="UP000261560">
    <property type="component" value="Unplaced"/>
</dbReference>
<reference evidence="2" key="1">
    <citation type="submission" date="2025-08" db="UniProtKB">
        <authorList>
            <consortium name="Ensembl"/>
        </authorList>
    </citation>
    <scope>IDENTIFICATION</scope>
</reference>
<feature type="coiled-coil region" evidence="1">
    <location>
        <begin position="85"/>
        <end position="139"/>
    </location>
</feature>
<organism evidence="2 3">
    <name type="scientific">Oryzias melastigma</name>
    <name type="common">Marine medaka</name>
    <dbReference type="NCBI Taxonomy" id="30732"/>
    <lineage>
        <taxon>Eukaryota</taxon>
        <taxon>Metazoa</taxon>
        <taxon>Chordata</taxon>
        <taxon>Craniata</taxon>
        <taxon>Vertebrata</taxon>
        <taxon>Euteleostomi</taxon>
        <taxon>Actinopterygii</taxon>
        <taxon>Neopterygii</taxon>
        <taxon>Teleostei</taxon>
        <taxon>Neoteleostei</taxon>
        <taxon>Acanthomorphata</taxon>
        <taxon>Ovalentaria</taxon>
        <taxon>Atherinomorphae</taxon>
        <taxon>Beloniformes</taxon>
        <taxon>Adrianichthyidae</taxon>
        <taxon>Oryziinae</taxon>
        <taxon>Oryzias</taxon>
    </lineage>
</organism>
<keyword evidence="1" id="KW-0175">Coiled coil</keyword>
<dbReference type="AlphaFoldDB" id="A0A3B3DYK5"/>
<evidence type="ECO:0000313" key="2">
    <source>
        <dbReference type="Ensembl" id="ENSOMEP00000035001.1"/>
    </source>
</evidence>
<sequence length="183" mass="21260">MHHDISAFSRPSHLYTASQHKHAWLLGGLRVGGVLKERCVKTAIEENKRLVKQVESLRVDIEKQTHVEQMCEEERIKTSQVSESNQDLRTVMEALQSKLQQLKEMKKDISSFKSKQNILEQEKRALESQLKRLQKKTAHKAHLEPDLKKEFDEFQLTLSKHETGKSCTARCIPHWLSQHINTS</sequence>
<reference evidence="2" key="2">
    <citation type="submission" date="2025-09" db="UniProtKB">
        <authorList>
            <consortium name="Ensembl"/>
        </authorList>
    </citation>
    <scope>IDENTIFICATION</scope>
</reference>
<evidence type="ECO:0000256" key="1">
    <source>
        <dbReference type="SAM" id="Coils"/>
    </source>
</evidence>
<accession>A0A3B3DYK5</accession>
<proteinExistence type="predicted"/>
<name>A0A3B3DYK5_ORYME</name>
<dbReference type="PaxDb" id="30732-ENSOMEP00000035001"/>
<keyword evidence="3" id="KW-1185">Reference proteome</keyword>
<protein>
    <submittedName>
        <fullName evidence="2">Uncharacterized protein</fullName>
    </submittedName>
</protein>